<dbReference type="SMART" id="SM00729">
    <property type="entry name" value="Elp3"/>
    <property type="match status" value="1"/>
</dbReference>
<evidence type="ECO:0000259" key="7">
    <source>
        <dbReference type="PROSITE" id="PS51918"/>
    </source>
</evidence>
<evidence type="ECO:0000256" key="4">
    <source>
        <dbReference type="ARBA" id="ARBA00023004"/>
    </source>
</evidence>
<feature type="binding site" evidence="6">
    <location>
        <position position="90"/>
    </location>
    <ligand>
        <name>[4Fe-4S] cluster</name>
        <dbReference type="ChEBI" id="CHEBI:49883"/>
        <note>4Fe-4S-S-AdoMet</note>
    </ligand>
</feature>
<dbReference type="InterPro" id="IPR007197">
    <property type="entry name" value="rSAM"/>
</dbReference>
<dbReference type="Proteomes" id="UP000179136">
    <property type="component" value="Unassembled WGS sequence"/>
</dbReference>
<dbReference type="SFLD" id="SFLDG01101">
    <property type="entry name" value="Uncharacterised_Radical_SAM_Su"/>
    <property type="match status" value="1"/>
</dbReference>
<evidence type="ECO:0000256" key="3">
    <source>
        <dbReference type="ARBA" id="ARBA00022723"/>
    </source>
</evidence>
<dbReference type="InterPro" id="IPR013785">
    <property type="entry name" value="Aldolase_TIM"/>
</dbReference>
<name>A0A1F6FLJ2_9BACT</name>
<evidence type="ECO:0000256" key="1">
    <source>
        <dbReference type="ARBA" id="ARBA00022485"/>
    </source>
</evidence>
<sequence length="292" mass="32902">MAKECYLYKKLNNNLVQCETCAHQCKIALGQRGICGVRENQAGKLLALNYGRAVAAHVDPIEKKPLYHFLPGTDTYSIATAGCNFRCRHCQNYDISQYTKKWPCEIIGQELLPKAVVKNALELRCPSISYTYTEPTIFLEYALDTMKLACDKGLKNIWVSNGYMSDQTLELIIPYLDAANIDLKSFSDKFYREICQAKLEPVLNNLIKIKKSGVHLEITTLIIPAYNDSEKELKQIAEFIFNKLGADAPWHVSAFYPTFKMTAVPATPREKVLQAVEIGKKAGLKFVHPGNI</sequence>
<dbReference type="InterPro" id="IPR034457">
    <property type="entry name" value="Organic_radical-activating"/>
</dbReference>
<dbReference type="AlphaFoldDB" id="A0A1F6FLJ2"/>
<feature type="binding site" evidence="6">
    <location>
        <position position="87"/>
    </location>
    <ligand>
        <name>[4Fe-4S] cluster</name>
        <dbReference type="ChEBI" id="CHEBI:49883"/>
        <note>4Fe-4S-S-AdoMet</note>
    </ligand>
</feature>
<dbReference type="GO" id="GO:0003824">
    <property type="term" value="F:catalytic activity"/>
    <property type="evidence" value="ECO:0007669"/>
    <property type="project" value="InterPro"/>
</dbReference>
<feature type="domain" description="Radical SAM core" evidence="7">
    <location>
        <begin position="68"/>
        <end position="285"/>
    </location>
</feature>
<dbReference type="SFLD" id="SFLDS00029">
    <property type="entry name" value="Radical_SAM"/>
    <property type="match status" value="1"/>
</dbReference>
<keyword evidence="1" id="KW-0004">4Fe-4S</keyword>
<keyword evidence="5 6" id="KW-0411">Iron-sulfur</keyword>
<dbReference type="CDD" id="cd01335">
    <property type="entry name" value="Radical_SAM"/>
    <property type="match status" value="1"/>
</dbReference>
<dbReference type="InterPro" id="IPR016431">
    <property type="entry name" value="Pyrv-formate_lyase-activ_prd"/>
</dbReference>
<dbReference type="GO" id="GO:0046872">
    <property type="term" value="F:metal ion binding"/>
    <property type="evidence" value="ECO:0007669"/>
    <property type="project" value="UniProtKB-KW"/>
</dbReference>
<evidence type="ECO:0000256" key="2">
    <source>
        <dbReference type="ARBA" id="ARBA00022691"/>
    </source>
</evidence>
<keyword evidence="4 6" id="KW-0408">Iron</keyword>
<comment type="caution">
    <text evidence="8">The sequence shown here is derived from an EMBL/GenBank/DDBJ whole genome shotgun (WGS) entry which is preliminary data.</text>
</comment>
<dbReference type="InterPro" id="IPR058240">
    <property type="entry name" value="rSAM_sf"/>
</dbReference>
<proteinExistence type="predicted"/>
<evidence type="ECO:0000313" key="9">
    <source>
        <dbReference type="Proteomes" id="UP000179136"/>
    </source>
</evidence>
<evidence type="ECO:0000256" key="6">
    <source>
        <dbReference type="PIRSR" id="PIRSR004869-50"/>
    </source>
</evidence>
<dbReference type="Pfam" id="PF04055">
    <property type="entry name" value="Radical_SAM"/>
    <property type="match status" value="1"/>
</dbReference>
<evidence type="ECO:0000256" key="5">
    <source>
        <dbReference type="ARBA" id="ARBA00023014"/>
    </source>
</evidence>
<dbReference type="STRING" id="1798561.A3B87_02595"/>
<dbReference type="InterPro" id="IPR027596">
    <property type="entry name" value="AmmeMemoSam_rS"/>
</dbReference>
<organism evidence="8 9">
    <name type="scientific">Candidatus Kuenenbacteria bacterium RIFCSPHIGHO2_02_FULL_39_13</name>
    <dbReference type="NCBI Taxonomy" id="1798561"/>
    <lineage>
        <taxon>Bacteria</taxon>
        <taxon>Candidatus Kueneniibacteriota</taxon>
    </lineage>
</organism>
<feature type="binding site" evidence="6">
    <location>
        <position position="83"/>
    </location>
    <ligand>
        <name>[4Fe-4S] cluster</name>
        <dbReference type="ChEBI" id="CHEBI:49883"/>
        <note>4Fe-4S-S-AdoMet</note>
    </ligand>
</feature>
<dbReference type="PIRSF" id="PIRSF004869">
    <property type="entry name" value="PflX_prd"/>
    <property type="match status" value="1"/>
</dbReference>
<gene>
    <name evidence="8" type="ORF">A3B87_02595</name>
</gene>
<protein>
    <submittedName>
        <fullName evidence="8">AmmeMemoRadiSam system radical SAM enzyme</fullName>
    </submittedName>
</protein>
<keyword evidence="3 6" id="KW-0479">Metal-binding</keyword>
<dbReference type="PANTHER" id="PTHR30352:SF5">
    <property type="entry name" value="PYRUVATE FORMATE-LYASE 1-ACTIVATING ENZYME"/>
    <property type="match status" value="1"/>
</dbReference>
<accession>A0A1F6FLJ2</accession>
<dbReference type="SUPFAM" id="SSF102114">
    <property type="entry name" value="Radical SAM enzymes"/>
    <property type="match status" value="1"/>
</dbReference>
<comment type="cofactor">
    <cofactor evidence="6">
        <name>[4Fe-4S] cluster</name>
        <dbReference type="ChEBI" id="CHEBI:49883"/>
    </cofactor>
    <text evidence="6">Binds 1 [4Fe-4S] cluster. The cluster is coordinated with 3 cysteines and an exchangeable S-adenosyl-L-methionine.</text>
</comment>
<dbReference type="NCBIfam" id="TIGR04337">
    <property type="entry name" value="AmmeMemoSam_rS"/>
    <property type="match status" value="1"/>
</dbReference>
<dbReference type="PANTHER" id="PTHR30352">
    <property type="entry name" value="PYRUVATE FORMATE-LYASE-ACTIVATING ENZYME"/>
    <property type="match status" value="1"/>
</dbReference>
<keyword evidence="2 6" id="KW-0949">S-adenosyl-L-methionine</keyword>
<dbReference type="PROSITE" id="PS51918">
    <property type="entry name" value="RADICAL_SAM"/>
    <property type="match status" value="1"/>
</dbReference>
<dbReference type="GO" id="GO:0051539">
    <property type="term" value="F:4 iron, 4 sulfur cluster binding"/>
    <property type="evidence" value="ECO:0007669"/>
    <property type="project" value="UniProtKB-KW"/>
</dbReference>
<evidence type="ECO:0000313" key="8">
    <source>
        <dbReference type="EMBL" id="OGG86696.1"/>
    </source>
</evidence>
<dbReference type="EMBL" id="MFMW01000029">
    <property type="protein sequence ID" value="OGG86696.1"/>
    <property type="molecule type" value="Genomic_DNA"/>
</dbReference>
<dbReference type="Gene3D" id="3.20.20.70">
    <property type="entry name" value="Aldolase class I"/>
    <property type="match status" value="1"/>
</dbReference>
<dbReference type="InterPro" id="IPR006638">
    <property type="entry name" value="Elp3/MiaA/NifB-like_rSAM"/>
</dbReference>
<reference evidence="8 9" key="1">
    <citation type="journal article" date="2016" name="Nat. Commun.">
        <title>Thousands of microbial genomes shed light on interconnected biogeochemical processes in an aquifer system.</title>
        <authorList>
            <person name="Anantharaman K."/>
            <person name="Brown C.T."/>
            <person name="Hug L.A."/>
            <person name="Sharon I."/>
            <person name="Castelle C.J."/>
            <person name="Probst A.J."/>
            <person name="Thomas B.C."/>
            <person name="Singh A."/>
            <person name="Wilkins M.J."/>
            <person name="Karaoz U."/>
            <person name="Brodie E.L."/>
            <person name="Williams K.H."/>
            <person name="Hubbard S.S."/>
            <person name="Banfield J.F."/>
        </authorList>
    </citation>
    <scope>NUCLEOTIDE SEQUENCE [LARGE SCALE GENOMIC DNA]</scope>
</reference>